<organism evidence="2 3">
    <name type="scientific">Oleomonas cavernae</name>
    <dbReference type="NCBI Taxonomy" id="2320859"/>
    <lineage>
        <taxon>Bacteria</taxon>
        <taxon>Pseudomonadati</taxon>
        <taxon>Pseudomonadota</taxon>
        <taxon>Alphaproteobacteria</taxon>
        <taxon>Acetobacterales</taxon>
        <taxon>Acetobacteraceae</taxon>
        <taxon>Oleomonas</taxon>
    </lineage>
</organism>
<protein>
    <submittedName>
        <fullName evidence="2">Uncharacterized protein</fullName>
    </submittedName>
</protein>
<dbReference type="Proteomes" id="UP000284605">
    <property type="component" value="Unassembled WGS sequence"/>
</dbReference>
<evidence type="ECO:0000313" key="2">
    <source>
        <dbReference type="EMBL" id="RJF87395.1"/>
    </source>
</evidence>
<sequence length="81" mass="8179">MAGPAADLVHRIAPGRAQPLDARGGGAPIVTASRIFRVPTAIGLVSAAGLLSALIGDGAFDALSWAALGLPVALIGWHWTR</sequence>
<keyword evidence="1" id="KW-1133">Transmembrane helix</keyword>
<gene>
    <name evidence="2" type="ORF">D3874_10480</name>
</gene>
<comment type="caution">
    <text evidence="2">The sequence shown here is derived from an EMBL/GenBank/DDBJ whole genome shotgun (WGS) entry which is preliminary data.</text>
</comment>
<keyword evidence="3" id="KW-1185">Reference proteome</keyword>
<dbReference type="EMBL" id="QYUK01000011">
    <property type="protein sequence ID" value="RJF87395.1"/>
    <property type="molecule type" value="Genomic_DNA"/>
</dbReference>
<feature type="transmembrane region" description="Helical" evidence="1">
    <location>
        <begin position="62"/>
        <end position="80"/>
    </location>
</feature>
<dbReference type="AlphaFoldDB" id="A0A418WBK2"/>
<evidence type="ECO:0000256" key="1">
    <source>
        <dbReference type="SAM" id="Phobius"/>
    </source>
</evidence>
<name>A0A418WBK2_9PROT</name>
<proteinExistence type="predicted"/>
<accession>A0A418WBK2</accession>
<keyword evidence="1" id="KW-0812">Transmembrane</keyword>
<feature type="transmembrane region" description="Helical" evidence="1">
    <location>
        <begin position="35"/>
        <end position="56"/>
    </location>
</feature>
<evidence type="ECO:0000313" key="3">
    <source>
        <dbReference type="Proteomes" id="UP000284605"/>
    </source>
</evidence>
<reference evidence="2 3" key="1">
    <citation type="submission" date="2018-09" db="EMBL/GenBank/DDBJ databases">
        <authorList>
            <person name="Zhu H."/>
        </authorList>
    </citation>
    <scope>NUCLEOTIDE SEQUENCE [LARGE SCALE GENOMIC DNA]</scope>
    <source>
        <strain evidence="2 3">K1W22B-8</strain>
    </source>
</reference>
<keyword evidence="1" id="KW-0472">Membrane</keyword>